<gene>
    <name evidence="5" type="ORF">METZ01_LOCUS496516</name>
</gene>
<dbReference type="EMBL" id="UINC01217177">
    <property type="protein sequence ID" value="SVE43662.1"/>
    <property type="molecule type" value="Genomic_DNA"/>
</dbReference>
<dbReference type="Gene3D" id="3.40.50.970">
    <property type="match status" value="1"/>
</dbReference>
<feature type="non-terminal residue" evidence="5">
    <location>
        <position position="111"/>
    </location>
</feature>
<evidence type="ECO:0000256" key="2">
    <source>
        <dbReference type="ARBA" id="ARBA00023002"/>
    </source>
</evidence>
<reference evidence="5" key="1">
    <citation type="submission" date="2018-05" db="EMBL/GenBank/DDBJ databases">
        <authorList>
            <person name="Lanie J.A."/>
            <person name="Ng W.-L."/>
            <person name="Kazmierczak K.M."/>
            <person name="Andrzejewski T.M."/>
            <person name="Davidsen T.M."/>
            <person name="Wayne K.J."/>
            <person name="Tettelin H."/>
            <person name="Glass J.I."/>
            <person name="Rusch D."/>
            <person name="Podicherti R."/>
            <person name="Tsui H.-C.T."/>
            <person name="Winkler M.E."/>
        </authorList>
    </citation>
    <scope>NUCLEOTIDE SEQUENCE</scope>
</reference>
<dbReference type="InterPro" id="IPR001017">
    <property type="entry name" value="DH_E1"/>
</dbReference>
<keyword evidence="2" id="KW-0560">Oxidoreductase</keyword>
<proteinExistence type="predicted"/>
<dbReference type="GO" id="GO:0006086">
    <property type="term" value="P:pyruvate decarboxylation to acetyl-CoA"/>
    <property type="evidence" value="ECO:0007669"/>
    <property type="project" value="TreeGrafter"/>
</dbReference>
<dbReference type="PANTHER" id="PTHR11516:SF60">
    <property type="entry name" value="PYRUVATE DEHYDROGENASE E1 COMPONENT SUBUNIT ALPHA"/>
    <property type="match status" value="1"/>
</dbReference>
<name>A0A383DGP8_9ZZZZ</name>
<feature type="domain" description="Dehydrogenase E1 component" evidence="4">
    <location>
        <begin position="13"/>
        <end position="103"/>
    </location>
</feature>
<dbReference type="InterPro" id="IPR029061">
    <property type="entry name" value="THDP-binding"/>
</dbReference>
<keyword evidence="3" id="KW-0786">Thiamine pyrophosphate</keyword>
<evidence type="ECO:0000313" key="5">
    <source>
        <dbReference type="EMBL" id="SVE43662.1"/>
    </source>
</evidence>
<evidence type="ECO:0000259" key="4">
    <source>
        <dbReference type="Pfam" id="PF00676"/>
    </source>
</evidence>
<dbReference type="Pfam" id="PF00676">
    <property type="entry name" value="E1_dh"/>
    <property type="match status" value="1"/>
</dbReference>
<dbReference type="AlphaFoldDB" id="A0A383DGP8"/>
<comment type="cofactor">
    <cofactor evidence="1">
        <name>thiamine diphosphate</name>
        <dbReference type="ChEBI" id="CHEBI:58937"/>
    </cofactor>
</comment>
<evidence type="ECO:0000256" key="1">
    <source>
        <dbReference type="ARBA" id="ARBA00001964"/>
    </source>
</evidence>
<organism evidence="5">
    <name type="scientific">marine metagenome</name>
    <dbReference type="NCBI Taxonomy" id="408172"/>
    <lineage>
        <taxon>unclassified sequences</taxon>
        <taxon>metagenomes</taxon>
        <taxon>ecological metagenomes</taxon>
    </lineage>
</organism>
<dbReference type="SUPFAM" id="SSF52518">
    <property type="entry name" value="Thiamin diphosphate-binding fold (THDP-binding)"/>
    <property type="match status" value="1"/>
</dbReference>
<protein>
    <recommendedName>
        <fullName evidence="4">Dehydrogenase E1 component domain-containing protein</fullName>
    </recommendedName>
</protein>
<evidence type="ECO:0000256" key="3">
    <source>
        <dbReference type="ARBA" id="ARBA00023052"/>
    </source>
</evidence>
<dbReference type="InterPro" id="IPR050642">
    <property type="entry name" value="PDH_E1_Alpha_Subunit"/>
</dbReference>
<sequence length="111" mass="11895">MAFDKEVLLSLYRTMVVIRRCEEQLARSYQAGAITGACHTYIGQEAVATGVCAHLRVDDAVFSTHRGHGHALAKGVPSRELIAELFGRTTGCSDGRGGSMHLFAPDVGMMG</sequence>
<accession>A0A383DGP8</accession>
<dbReference type="PANTHER" id="PTHR11516">
    <property type="entry name" value="PYRUVATE DEHYDROGENASE E1 COMPONENT, ALPHA SUBUNIT BACTERIAL AND ORGANELLAR"/>
    <property type="match status" value="1"/>
</dbReference>
<dbReference type="GO" id="GO:0004739">
    <property type="term" value="F:pyruvate dehydrogenase (acetyl-transferring) activity"/>
    <property type="evidence" value="ECO:0007669"/>
    <property type="project" value="TreeGrafter"/>
</dbReference>